<dbReference type="Gene3D" id="1.20.5.110">
    <property type="match status" value="1"/>
</dbReference>
<dbReference type="GO" id="GO:0006886">
    <property type="term" value="P:intracellular protein transport"/>
    <property type="evidence" value="ECO:0007669"/>
    <property type="project" value="TreeGrafter"/>
</dbReference>
<sequence>MKQVQLPPFQKEMDEQHAQEMEQLESDIVQVNELFTTLATYVHDQGAMVDSIGQNIEVAYEKVEAGTRQLDSAVKQCRSARRKKCICLVIVFAVLVVIAIILGVTLHK</sequence>
<feature type="transmembrane region" description="Helical" evidence="1">
    <location>
        <begin position="85"/>
        <end position="106"/>
    </location>
</feature>
<dbReference type="EMBL" id="LUCM01000754">
    <property type="protein sequence ID" value="KAA0200072.1"/>
    <property type="molecule type" value="Genomic_DNA"/>
</dbReference>
<dbReference type="GO" id="GO:0005484">
    <property type="term" value="F:SNAP receptor activity"/>
    <property type="evidence" value="ECO:0007669"/>
    <property type="project" value="TreeGrafter"/>
</dbReference>
<dbReference type="PANTHER" id="PTHR19957">
    <property type="entry name" value="SYNTAXIN"/>
    <property type="match status" value="1"/>
</dbReference>
<evidence type="ECO:0000313" key="4">
    <source>
        <dbReference type="Proteomes" id="UP000728185"/>
    </source>
</evidence>
<evidence type="ECO:0000313" key="3">
    <source>
        <dbReference type="EMBL" id="KAA0200072.1"/>
    </source>
</evidence>
<dbReference type="PROSITE" id="PS50192">
    <property type="entry name" value="T_SNARE"/>
    <property type="match status" value="1"/>
</dbReference>
<feature type="domain" description="T-SNARE coiled-coil homology" evidence="2">
    <location>
        <begin position="11"/>
        <end position="73"/>
    </location>
</feature>
<reference evidence="3" key="1">
    <citation type="submission" date="2019-05" db="EMBL/GenBank/DDBJ databases">
        <title>Annotation for the trematode Fasciolopsis buski.</title>
        <authorList>
            <person name="Choi Y.-J."/>
        </authorList>
    </citation>
    <scope>NUCLEOTIDE SEQUENCE</scope>
    <source>
        <strain evidence="3">HT</strain>
        <tissue evidence="3">Whole worm</tissue>
    </source>
</reference>
<dbReference type="OrthoDB" id="364348at2759"/>
<name>A0A8E0S7E9_9TREM</name>
<comment type="caution">
    <text evidence="3">The sequence shown here is derived from an EMBL/GenBank/DDBJ whole genome shotgun (WGS) entry which is preliminary data.</text>
</comment>
<dbReference type="SUPFAM" id="SSF58038">
    <property type="entry name" value="SNARE fusion complex"/>
    <property type="match status" value="1"/>
</dbReference>
<dbReference type="Proteomes" id="UP000728185">
    <property type="component" value="Unassembled WGS sequence"/>
</dbReference>
<dbReference type="GO" id="GO:0048278">
    <property type="term" value="P:vesicle docking"/>
    <property type="evidence" value="ECO:0007669"/>
    <property type="project" value="TreeGrafter"/>
</dbReference>
<dbReference type="AlphaFoldDB" id="A0A8E0S7E9"/>
<accession>A0A8E0S7E9</accession>
<keyword evidence="1" id="KW-0812">Transmembrane</keyword>
<dbReference type="GO" id="GO:0031201">
    <property type="term" value="C:SNARE complex"/>
    <property type="evidence" value="ECO:0007669"/>
    <property type="project" value="TreeGrafter"/>
</dbReference>
<dbReference type="PANTHER" id="PTHR19957:SF38">
    <property type="entry name" value="LD27581P"/>
    <property type="match status" value="1"/>
</dbReference>
<evidence type="ECO:0000259" key="2">
    <source>
        <dbReference type="PROSITE" id="PS50192"/>
    </source>
</evidence>
<dbReference type="GO" id="GO:0000149">
    <property type="term" value="F:SNARE binding"/>
    <property type="evidence" value="ECO:0007669"/>
    <property type="project" value="TreeGrafter"/>
</dbReference>
<organism evidence="3 4">
    <name type="scientific">Fasciolopsis buskii</name>
    <dbReference type="NCBI Taxonomy" id="27845"/>
    <lineage>
        <taxon>Eukaryota</taxon>
        <taxon>Metazoa</taxon>
        <taxon>Spiralia</taxon>
        <taxon>Lophotrochozoa</taxon>
        <taxon>Platyhelminthes</taxon>
        <taxon>Trematoda</taxon>
        <taxon>Digenea</taxon>
        <taxon>Plagiorchiida</taxon>
        <taxon>Echinostomata</taxon>
        <taxon>Echinostomatoidea</taxon>
        <taxon>Fasciolidae</taxon>
        <taxon>Fasciolopsis</taxon>
    </lineage>
</organism>
<dbReference type="InterPro" id="IPR000727">
    <property type="entry name" value="T_SNARE_dom"/>
</dbReference>
<evidence type="ECO:0000256" key="1">
    <source>
        <dbReference type="SAM" id="Phobius"/>
    </source>
</evidence>
<dbReference type="SMART" id="SM00397">
    <property type="entry name" value="t_SNARE"/>
    <property type="match status" value="1"/>
</dbReference>
<gene>
    <name evidence="3" type="ORF">FBUS_09755</name>
</gene>
<dbReference type="InterPro" id="IPR045242">
    <property type="entry name" value="Syntaxin"/>
</dbReference>
<keyword evidence="4" id="KW-1185">Reference proteome</keyword>
<keyword evidence="1" id="KW-1133">Transmembrane helix</keyword>
<keyword evidence="1" id="KW-0472">Membrane</keyword>
<proteinExistence type="predicted"/>
<protein>
    <submittedName>
        <fullName evidence="3">Syntaxin-7</fullName>
    </submittedName>
</protein>
<dbReference type="Pfam" id="PF05739">
    <property type="entry name" value="SNARE"/>
    <property type="match status" value="1"/>
</dbReference>
<dbReference type="GO" id="GO:0006906">
    <property type="term" value="P:vesicle fusion"/>
    <property type="evidence" value="ECO:0007669"/>
    <property type="project" value="TreeGrafter"/>
</dbReference>
<dbReference type="GO" id="GO:0012505">
    <property type="term" value="C:endomembrane system"/>
    <property type="evidence" value="ECO:0007669"/>
    <property type="project" value="TreeGrafter"/>
</dbReference>